<gene>
    <name evidence="2" type="ORF">PPERSA_12139</name>
</gene>
<comment type="caution">
    <text evidence="2">The sequence shown here is derived from an EMBL/GenBank/DDBJ whole genome shotgun (WGS) entry which is preliminary data.</text>
</comment>
<dbReference type="GO" id="GO:0004674">
    <property type="term" value="F:protein serine/threonine kinase activity"/>
    <property type="evidence" value="ECO:0007669"/>
    <property type="project" value="InterPro"/>
</dbReference>
<dbReference type="Gene3D" id="1.10.510.10">
    <property type="entry name" value="Transferase(Phosphotransferase) domain 1"/>
    <property type="match status" value="1"/>
</dbReference>
<dbReference type="GO" id="GO:0005737">
    <property type="term" value="C:cytoplasm"/>
    <property type="evidence" value="ECO:0007669"/>
    <property type="project" value="TreeGrafter"/>
</dbReference>
<keyword evidence="3" id="KW-1185">Reference proteome</keyword>
<keyword evidence="2" id="KW-0418">Kinase</keyword>
<dbReference type="EMBL" id="LDAU01000123">
    <property type="protein sequence ID" value="KRX03934.1"/>
    <property type="molecule type" value="Genomic_DNA"/>
</dbReference>
<protein>
    <submittedName>
        <fullName evidence="2">Protein kinase-like domain</fullName>
    </submittedName>
</protein>
<dbReference type="PANTHER" id="PTHR24348:SF68">
    <property type="entry name" value="SERINE_THREONINE-PROTEIN KINASE ATG1C"/>
    <property type="match status" value="1"/>
</dbReference>
<dbReference type="InterPro" id="IPR011009">
    <property type="entry name" value="Kinase-like_dom_sf"/>
</dbReference>
<dbReference type="InParanoid" id="A0A0V0QNU2"/>
<dbReference type="InterPro" id="IPR008271">
    <property type="entry name" value="Ser/Thr_kinase_AS"/>
</dbReference>
<dbReference type="OMA" id="NRYTIEQ"/>
<name>A0A0V0QNU2_PSEPJ</name>
<evidence type="ECO:0000313" key="3">
    <source>
        <dbReference type="Proteomes" id="UP000054937"/>
    </source>
</evidence>
<dbReference type="SMART" id="SM00220">
    <property type="entry name" value="S_TKc"/>
    <property type="match status" value="1"/>
</dbReference>
<dbReference type="Gene3D" id="3.30.200.20">
    <property type="entry name" value="Phosphorylase Kinase, domain 1"/>
    <property type="match status" value="1"/>
</dbReference>
<dbReference type="Proteomes" id="UP000054937">
    <property type="component" value="Unassembled WGS sequence"/>
</dbReference>
<proteinExistence type="predicted"/>
<dbReference type="InterPro" id="IPR045269">
    <property type="entry name" value="Atg1-like"/>
</dbReference>
<dbReference type="PANTHER" id="PTHR24348">
    <property type="entry name" value="SERINE/THREONINE-PROTEIN KINASE UNC-51-RELATED"/>
    <property type="match status" value="1"/>
</dbReference>
<dbReference type="PROSITE" id="PS00108">
    <property type="entry name" value="PROTEIN_KINASE_ST"/>
    <property type="match status" value="1"/>
</dbReference>
<dbReference type="InterPro" id="IPR000719">
    <property type="entry name" value="Prot_kinase_dom"/>
</dbReference>
<sequence>MNFLAQFKSLNKIGSSNNSVIYNADNKQALKVVVHDAETPHNHSLQCEHLKNEAKLLKKLDHPNIIKCQKYHQSLQNKDQIYCCIQEELGDMDLFSLIEKTFPEKIDIQTLKQLVHQVCQGLQYLHNKANIAHNDIKLENVLLFLSDEGTDSVSAVPKIADFGFSRVQDDSKDLEDFYERWNNRSNSSLAPEILRFKKYYREKKFEKIIGAFDEKKSEMFSLGIMIFSAFFLRSPISSETAHTQDKYYKYFYTKQYEKFWAQQDFQFEFKRISKEPNSKMNQFQNLIQGLLAANPKERFDINQVVNHPWFQQD</sequence>
<accession>A0A0V0QNU2</accession>
<keyword evidence="2" id="KW-0808">Transferase</keyword>
<dbReference type="AlphaFoldDB" id="A0A0V0QNU2"/>
<dbReference type="SUPFAM" id="SSF56112">
    <property type="entry name" value="Protein kinase-like (PK-like)"/>
    <property type="match status" value="1"/>
</dbReference>
<dbReference type="GO" id="GO:0005524">
    <property type="term" value="F:ATP binding"/>
    <property type="evidence" value="ECO:0007669"/>
    <property type="project" value="InterPro"/>
</dbReference>
<reference evidence="2 3" key="1">
    <citation type="journal article" date="2015" name="Sci. Rep.">
        <title>Genome of the facultative scuticociliatosis pathogen Pseudocohnilembus persalinus provides insight into its virulence through horizontal gene transfer.</title>
        <authorList>
            <person name="Xiong J."/>
            <person name="Wang G."/>
            <person name="Cheng J."/>
            <person name="Tian M."/>
            <person name="Pan X."/>
            <person name="Warren A."/>
            <person name="Jiang C."/>
            <person name="Yuan D."/>
            <person name="Miao W."/>
        </authorList>
    </citation>
    <scope>NUCLEOTIDE SEQUENCE [LARGE SCALE GENOMIC DNA]</scope>
    <source>
        <strain evidence="2">36N120E</strain>
    </source>
</reference>
<dbReference type="OrthoDB" id="4062651at2759"/>
<feature type="domain" description="Protein kinase" evidence="1">
    <location>
        <begin position="7"/>
        <end position="310"/>
    </location>
</feature>
<evidence type="ECO:0000313" key="2">
    <source>
        <dbReference type="EMBL" id="KRX03934.1"/>
    </source>
</evidence>
<dbReference type="GO" id="GO:0010506">
    <property type="term" value="P:regulation of autophagy"/>
    <property type="evidence" value="ECO:0007669"/>
    <property type="project" value="InterPro"/>
</dbReference>
<dbReference type="Pfam" id="PF00069">
    <property type="entry name" value="Pkinase"/>
    <property type="match status" value="1"/>
</dbReference>
<dbReference type="PROSITE" id="PS50011">
    <property type="entry name" value="PROTEIN_KINASE_DOM"/>
    <property type="match status" value="1"/>
</dbReference>
<evidence type="ECO:0000259" key="1">
    <source>
        <dbReference type="PROSITE" id="PS50011"/>
    </source>
</evidence>
<organism evidence="2 3">
    <name type="scientific">Pseudocohnilembus persalinus</name>
    <name type="common">Ciliate</name>
    <dbReference type="NCBI Taxonomy" id="266149"/>
    <lineage>
        <taxon>Eukaryota</taxon>
        <taxon>Sar</taxon>
        <taxon>Alveolata</taxon>
        <taxon>Ciliophora</taxon>
        <taxon>Intramacronucleata</taxon>
        <taxon>Oligohymenophorea</taxon>
        <taxon>Scuticociliatia</taxon>
        <taxon>Philasterida</taxon>
        <taxon>Pseudocohnilembidae</taxon>
        <taxon>Pseudocohnilembus</taxon>
    </lineage>
</organism>